<evidence type="ECO:0000313" key="2">
    <source>
        <dbReference type="EMBL" id="GMI20626.1"/>
    </source>
</evidence>
<comment type="caution">
    <text evidence="2">The sequence shown here is derived from an EMBL/GenBank/DDBJ whole genome shotgun (WGS) entry which is preliminary data.</text>
</comment>
<dbReference type="GO" id="GO:0004040">
    <property type="term" value="F:amidase activity"/>
    <property type="evidence" value="ECO:0007669"/>
    <property type="project" value="TreeGrafter"/>
</dbReference>
<evidence type="ECO:0000313" key="3">
    <source>
        <dbReference type="Proteomes" id="UP001165082"/>
    </source>
</evidence>
<evidence type="ECO:0000259" key="1">
    <source>
        <dbReference type="Pfam" id="PF01425"/>
    </source>
</evidence>
<organism evidence="2 3">
    <name type="scientific">Triparma retinervis</name>
    <dbReference type="NCBI Taxonomy" id="2557542"/>
    <lineage>
        <taxon>Eukaryota</taxon>
        <taxon>Sar</taxon>
        <taxon>Stramenopiles</taxon>
        <taxon>Ochrophyta</taxon>
        <taxon>Bolidophyceae</taxon>
        <taxon>Parmales</taxon>
        <taxon>Triparmaceae</taxon>
        <taxon>Triparma</taxon>
    </lineage>
</organism>
<gene>
    <name evidence="2" type="ORF">TrRE_jg12511</name>
</gene>
<reference evidence="2" key="1">
    <citation type="submission" date="2022-07" db="EMBL/GenBank/DDBJ databases">
        <title>Genome analysis of Parmales, a sister group of diatoms, reveals the evolutionary specialization of diatoms from phago-mixotrophs to photoautotrophs.</title>
        <authorList>
            <person name="Ban H."/>
            <person name="Sato S."/>
            <person name="Yoshikawa S."/>
            <person name="Kazumasa Y."/>
            <person name="Nakamura Y."/>
            <person name="Ichinomiya M."/>
            <person name="Saitoh K."/>
            <person name="Sato N."/>
            <person name="Blanc-Mathieu R."/>
            <person name="Endo H."/>
            <person name="Kuwata A."/>
            <person name="Ogata H."/>
        </authorList>
    </citation>
    <scope>NUCLEOTIDE SEQUENCE</scope>
</reference>
<dbReference type="Gene3D" id="3.90.1300.10">
    <property type="entry name" value="Amidase signature (AS) domain"/>
    <property type="match status" value="3"/>
</dbReference>
<keyword evidence="3" id="KW-1185">Reference proteome</keyword>
<dbReference type="PANTHER" id="PTHR45847">
    <property type="entry name" value="FATTY ACID AMIDE HYDROLASE"/>
    <property type="match status" value="1"/>
</dbReference>
<dbReference type="OrthoDB" id="566138at2759"/>
<protein>
    <recommendedName>
        <fullName evidence="1">Amidase domain-containing protein</fullName>
    </recommendedName>
</protein>
<name>A0A9W7FWG8_9STRA</name>
<accession>A0A9W7FWG8</accession>
<dbReference type="Proteomes" id="UP001165082">
    <property type="component" value="Unassembled WGS sequence"/>
</dbReference>
<dbReference type="PANTHER" id="PTHR45847:SF6">
    <property type="entry name" value="FATTY ACID AMIDE HYDROLASE"/>
    <property type="match status" value="1"/>
</dbReference>
<dbReference type="GO" id="GO:0017064">
    <property type="term" value="F:fatty acid amide hydrolase activity"/>
    <property type="evidence" value="ECO:0007669"/>
    <property type="project" value="TreeGrafter"/>
</dbReference>
<dbReference type="Pfam" id="PF01425">
    <property type="entry name" value="Amidase"/>
    <property type="match status" value="1"/>
</dbReference>
<feature type="non-terminal residue" evidence="2">
    <location>
        <position position="1"/>
    </location>
</feature>
<dbReference type="GO" id="GO:0009062">
    <property type="term" value="P:fatty acid catabolic process"/>
    <property type="evidence" value="ECO:0007669"/>
    <property type="project" value="TreeGrafter"/>
</dbReference>
<feature type="domain" description="Amidase" evidence="1">
    <location>
        <begin position="68"/>
        <end position="206"/>
    </location>
</feature>
<dbReference type="AlphaFoldDB" id="A0A9W7FWG8"/>
<dbReference type="InterPro" id="IPR023631">
    <property type="entry name" value="Amidase_dom"/>
</dbReference>
<dbReference type="InterPro" id="IPR052096">
    <property type="entry name" value="Endocannabinoid_amidase"/>
</dbReference>
<sequence>KAARERREQKDHSACFKHFASSNHTHSSFSSLSATSIVTRGTYDPRDLVSSLSSRTSKICSFRNPSGINATAEELYKEGYKQACQQVKSPPPSTAVLRNVPISVKDCIGVRGCLQTGGLAVRTLERHRSPADSALVATLRSEGAIPIVRGNVSQCMMLPESANNVWGESLNPWDKTRTPGGSSGGEGALVAAGCVPLAVGSDVGGSLNLAYFKTDGWFHPCEAALRGLEETVDALRKEGHTVEEVKFPGSGADAYELYVKLAAAEGDMRCFHEGLEGEHYDMEFIPDKQRDHWARKAAEQMKDSEGLPLSVAVMTPLWRDEECLRIMKEVERVMGFEEKPQDYLD</sequence>
<dbReference type="EMBL" id="BRXZ01008057">
    <property type="protein sequence ID" value="GMI20626.1"/>
    <property type="molecule type" value="Genomic_DNA"/>
</dbReference>
<proteinExistence type="predicted"/>
<dbReference type="SUPFAM" id="SSF75304">
    <property type="entry name" value="Amidase signature (AS) enzymes"/>
    <property type="match status" value="1"/>
</dbReference>
<dbReference type="InterPro" id="IPR036928">
    <property type="entry name" value="AS_sf"/>
</dbReference>